<dbReference type="Pfam" id="PF13356">
    <property type="entry name" value="Arm-DNA-bind_3"/>
    <property type="match status" value="1"/>
</dbReference>
<keyword evidence="4" id="KW-0233">DNA recombination</keyword>
<dbReference type="PANTHER" id="PTHR30629:SF2">
    <property type="entry name" value="PROPHAGE INTEGRASE INTS-RELATED"/>
    <property type="match status" value="1"/>
</dbReference>
<dbReference type="Pfam" id="PF00589">
    <property type="entry name" value="Phage_integrase"/>
    <property type="match status" value="1"/>
</dbReference>
<proteinExistence type="inferred from homology"/>
<dbReference type="EMBL" id="FLUQ01000002">
    <property type="protein sequence ID" value="SBW04180.1"/>
    <property type="molecule type" value="Genomic_DNA"/>
</dbReference>
<dbReference type="InterPro" id="IPR013762">
    <property type="entry name" value="Integrase-like_cat_sf"/>
</dbReference>
<evidence type="ECO:0000259" key="6">
    <source>
        <dbReference type="PROSITE" id="PS51898"/>
    </source>
</evidence>
<gene>
    <name evidence="8" type="ORF">KL86DPRO_20272</name>
</gene>
<reference evidence="8" key="1">
    <citation type="submission" date="2016-04" db="EMBL/GenBank/DDBJ databases">
        <authorList>
            <person name="Evans L.H."/>
            <person name="Alamgir A."/>
            <person name="Owens N."/>
            <person name="Weber N.D."/>
            <person name="Virtaneva K."/>
            <person name="Barbian K."/>
            <person name="Babar A."/>
            <person name="Rosenke K."/>
        </authorList>
    </citation>
    <scope>NUCLEOTIDE SEQUENCE</scope>
    <source>
        <strain evidence="8">86</strain>
    </source>
</reference>
<organism evidence="8">
    <name type="scientific">uncultured delta proteobacterium</name>
    <dbReference type="NCBI Taxonomy" id="34034"/>
    <lineage>
        <taxon>Bacteria</taxon>
        <taxon>Deltaproteobacteria</taxon>
        <taxon>environmental samples</taxon>
    </lineage>
</organism>
<feature type="domain" description="Tyr recombinase" evidence="6">
    <location>
        <begin position="209"/>
        <end position="389"/>
    </location>
</feature>
<keyword evidence="2" id="KW-0229">DNA integration</keyword>
<dbReference type="Gene3D" id="1.10.443.10">
    <property type="entry name" value="Intergrase catalytic core"/>
    <property type="match status" value="1"/>
</dbReference>
<dbReference type="Gene3D" id="1.10.150.130">
    <property type="match status" value="1"/>
</dbReference>
<dbReference type="GO" id="GO:0003677">
    <property type="term" value="F:DNA binding"/>
    <property type="evidence" value="ECO:0007669"/>
    <property type="project" value="UniProtKB-UniRule"/>
</dbReference>
<evidence type="ECO:0000256" key="4">
    <source>
        <dbReference type="ARBA" id="ARBA00023172"/>
    </source>
</evidence>
<dbReference type="SUPFAM" id="SSF56349">
    <property type="entry name" value="DNA breaking-rejoining enzymes"/>
    <property type="match status" value="1"/>
</dbReference>
<dbReference type="InterPro" id="IPR025166">
    <property type="entry name" value="Integrase_DNA_bind_dom"/>
</dbReference>
<dbReference type="PROSITE" id="PS51900">
    <property type="entry name" value="CB"/>
    <property type="match status" value="1"/>
</dbReference>
<dbReference type="InterPro" id="IPR002104">
    <property type="entry name" value="Integrase_catalytic"/>
</dbReference>
<keyword evidence="3 5" id="KW-0238">DNA-binding</keyword>
<evidence type="ECO:0000313" key="8">
    <source>
        <dbReference type="EMBL" id="SBW04180.1"/>
    </source>
</evidence>
<dbReference type="InterPro" id="IPR050808">
    <property type="entry name" value="Phage_Integrase"/>
</dbReference>
<dbReference type="AlphaFoldDB" id="A0A212JXH7"/>
<dbReference type="InterPro" id="IPR011010">
    <property type="entry name" value="DNA_brk_join_enz"/>
</dbReference>
<dbReference type="CDD" id="cd00801">
    <property type="entry name" value="INT_P4_C"/>
    <property type="match status" value="1"/>
</dbReference>
<dbReference type="Pfam" id="PF22022">
    <property type="entry name" value="Phage_int_M"/>
    <property type="match status" value="1"/>
</dbReference>
<dbReference type="Gene3D" id="3.30.160.390">
    <property type="entry name" value="Integrase, DNA-binding domain"/>
    <property type="match status" value="1"/>
</dbReference>
<evidence type="ECO:0000256" key="2">
    <source>
        <dbReference type="ARBA" id="ARBA00022908"/>
    </source>
</evidence>
<evidence type="ECO:0000256" key="5">
    <source>
        <dbReference type="PROSITE-ProRule" id="PRU01248"/>
    </source>
</evidence>
<feature type="domain" description="Core-binding (CB)" evidence="7">
    <location>
        <begin position="102"/>
        <end position="183"/>
    </location>
</feature>
<accession>A0A212JXH7</accession>
<dbReference type="GO" id="GO:0015074">
    <property type="term" value="P:DNA integration"/>
    <property type="evidence" value="ECO:0007669"/>
    <property type="project" value="UniProtKB-KW"/>
</dbReference>
<dbReference type="PROSITE" id="PS51898">
    <property type="entry name" value="TYR_RECOMBINASE"/>
    <property type="match status" value="1"/>
</dbReference>
<evidence type="ECO:0000256" key="3">
    <source>
        <dbReference type="ARBA" id="ARBA00023125"/>
    </source>
</evidence>
<dbReference type="PANTHER" id="PTHR30629">
    <property type="entry name" value="PROPHAGE INTEGRASE"/>
    <property type="match status" value="1"/>
</dbReference>
<comment type="similarity">
    <text evidence="1">Belongs to the 'phage' integrase family.</text>
</comment>
<protein>
    <submittedName>
        <fullName evidence="8">Site-specific recombinase, phage integrase family</fullName>
    </submittedName>
</protein>
<dbReference type="InterPro" id="IPR044068">
    <property type="entry name" value="CB"/>
</dbReference>
<dbReference type="GO" id="GO:0006310">
    <property type="term" value="P:DNA recombination"/>
    <property type="evidence" value="ECO:0007669"/>
    <property type="project" value="UniProtKB-KW"/>
</dbReference>
<name>A0A212JXH7_9DELT</name>
<dbReference type="InterPro" id="IPR010998">
    <property type="entry name" value="Integrase_recombinase_N"/>
</dbReference>
<dbReference type="InterPro" id="IPR053876">
    <property type="entry name" value="Phage_int_M"/>
</dbReference>
<dbReference type="InterPro" id="IPR038488">
    <property type="entry name" value="Integrase_DNA-bd_sf"/>
</dbReference>
<sequence length="397" mass="45075">MPTQILTDTRLRTLKAKDKPYKVPDGTIGGLHVAVSKVGGKAFRLAYKFEEKHQLLTLGTYPTMTLAEARESAQAAKKELAQGVNPTTTKKAEKTKVRAASVTFRSVAREWLAFRQPELSQTHWDDTKEKLELHVYPRFGDKAIAEVGKADIKTALDTLQAQRKFATLKKIRTIVSQILRYAIDREHAGVVDWAAQLQGQYPNPVSLQKHRAAITDPRQVQGLMLAIEGYAEISMLTCLALKFSALTFCRPGEVRHAEWNEFDFDNKLWRIPADKMKMKQPHLVPLARQTVEVLEQLKPLSGHTRYLFPSVRTTERCMSEATITGALRRLGYTTDQMCAHGFRGMASSILNEKGFNRDWIERQLAHTPLDKVRAAYLHTEFLDGRRGMMQNWADFLL</sequence>
<evidence type="ECO:0000256" key="1">
    <source>
        <dbReference type="ARBA" id="ARBA00008857"/>
    </source>
</evidence>
<evidence type="ECO:0000259" key="7">
    <source>
        <dbReference type="PROSITE" id="PS51900"/>
    </source>
</evidence>